<evidence type="ECO:0000256" key="1">
    <source>
        <dbReference type="ARBA" id="ARBA00018672"/>
    </source>
</evidence>
<evidence type="ECO:0000256" key="2">
    <source>
        <dbReference type="ARBA" id="ARBA00024867"/>
    </source>
</evidence>
<evidence type="ECO:0000256" key="3">
    <source>
        <dbReference type="PROSITE-ProRule" id="PRU00169"/>
    </source>
</evidence>
<dbReference type="Pfam" id="PF00072">
    <property type="entry name" value="Response_reg"/>
    <property type="match status" value="1"/>
</dbReference>
<sequence>MTIALVDDSVSDLNLLHDYLSRYCHDHHVYITIEKFTNEHTFLNSMQDKVYDLVFLDIYMKHINGIQLACEITKQDAKCQIVFITTSEEHAVAAYRVHALDYLVKPYSYADLEDALNHYERIAARFARYIELKEGRYRTRVMLSDIMYTDYSNHYIQVHTVSCIVRSYMSFDTFLPMLSPYANFLWCYRNCTVNMDYIESFSRKEFILKNKERIPIASARRQEVLQHYADYIFDHKSKGDLMS</sequence>
<dbReference type="Pfam" id="PF04397">
    <property type="entry name" value="LytTR"/>
    <property type="match status" value="1"/>
</dbReference>
<feature type="domain" description="Response regulatory" evidence="4">
    <location>
        <begin position="2"/>
        <end position="120"/>
    </location>
</feature>
<proteinExistence type="predicted"/>
<reference evidence="6 7" key="1">
    <citation type="submission" date="2019-12" db="EMBL/GenBank/DDBJ databases">
        <title>Sporaefaciens musculi gen. nov., sp. nov., a novel bacterium isolated from the caecum of an obese mouse.</title>
        <authorList>
            <person name="Rasmussen T.S."/>
            <person name="Streidl T."/>
            <person name="Hitch T.C.A."/>
            <person name="Wortmann E."/>
            <person name="Deptula P."/>
            <person name="Hansen M."/>
            <person name="Nielsen D.S."/>
            <person name="Clavel T."/>
            <person name="Vogensen F.K."/>
        </authorList>
    </citation>
    <scope>NUCLEOTIDE SEQUENCE [LARGE SCALE GENOMIC DNA]</scope>
    <source>
        <strain evidence="6 7">WCA-9-b2</strain>
    </source>
</reference>
<accession>A0A7X3MEG7</accession>
<dbReference type="InterPro" id="IPR011006">
    <property type="entry name" value="CheY-like_superfamily"/>
</dbReference>
<dbReference type="AlphaFoldDB" id="A0A7X3MEG7"/>
<dbReference type="PROSITE" id="PS50930">
    <property type="entry name" value="HTH_LYTTR"/>
    <property type="match status" value="1"/>
</dbReference>
<dbReference type="InterPro" id="IPR007492">
    <property type="entry name" value="LytTR_DNA-bd_dom"/>
</dbReference>
<dbReference type="Gene3D" id="2.40.50.1020">
    <property type="entry name" value="LytTr DNA-binding domain"/>
    <property type="match status" value="1"/>
</dbReference>
<keyword evidence="7" id="KW-1185">Reference proteome</keyword>
<dbReference type="RefSeq" id="WP_159750264.1">
    <property type="nucleotide sequence ID" value="NZ_WUQX01000001.1"/>
</dbReference>
<dbReference type="PANTHER" id="PTHR37299">
    <property type="entry name" value="TRANSCRIPTIONAL REGULATOR-RELATED"/>
    <property type="match status" value="1"/>
</dbReference>
<gene>
    <name evidence="6" type="ORF">GN277_05970</name>
</gene>
<feature type="modified residue" description="4-aspartylphosphate" evidence="3">
    <location>
        <position position="57"/>
    </location>
</feature>
<comment type="caution">
    <text evidence="6">The sequence shown here is derived from an EMBL/GenBank/DDBJ whole genome shotgun (WGS) entry which is preliminary data.</text>
</comment>
<dbReference type="EMBL" id="WUQX01000001">
    <property type="protein sequence ID" value="MXP74940.1"/>
    <property type="molecule type" value="Genomic_DNA"/>
</dbReference>
<dbReference type="Gene3D" id="3.40.50.2300">
    <property type="match status" value="1"/>
</dbReference>
<evidence type="ECO:0000259" key="5">
    <source>
        <dbReference type="PROSITE" id="PS50930"/>
    </source>
</evidence>
<protein>
    <recommendedName>
        <fullName evidence="1">Stage 0 sporulation protein A homolog</fullName>
    </recommendedName>
</protein>
<evidence type="ECO:0000313" key="6">
    <source>
        <dbReference type="EMBL" id="MXP74940.1"/>
    </source>
</evidence>
<dbReference type="InterPro" id="IPR001789">
    <property type="entry name" value="Sig_transdc_resp-reg_receiver"/>
</dbReference>
<dbReference type="SUPFAM" id="SSF52172">
    <property type="entry name" value="CheY-like"/>
    <property type="match status" value="1"/>
</dbReference>
<keyword evidence="3" id="KW-0597">Phosphoprotein</keyword>
<dbReference type="SMART" id="SM00448">
    <property type="entry name" value="REC"/>
    <property type="match status" value="1"/>
</dbReference>
<dbReference type="Proteomes" id="UP000460412">
    <property type="component" value="Unassembled WGS sequence"/>
</dbReference>
<name>A0A7X3MEG7_9FIRM</name>
<dbReference type="GO" id="GO:0000156">
    <property type="term" value="F:phosphorelay response regulator activity"/>
    <property type="evidence" value="ECO:0007669"/>
    <property type="project" value="InterPro"/>
</dbReference>
<dbReference type="GO" id="GO:0003677">
    <property type="term" value="F:DNA binding"/>
    <property type="evidence" value="ECO:0007669"/>
    <property type="project" value="InterPro"/>
</dbReference>
<dbReference type="PROSITE" id="PS50110">
    <property type="entry name" value="RESPONSE_REGULATORY"/>
    <property type="match status" value="1"/>
</dbReference>
<evidence type="ECO:0000259" key="4">
    <source>
        <dbReference type="PROSITE" id="PS50110"/>
    </source>
</evidence>
<feature type="domain" description="HTH LytTR-type" evidence="5">
    <location>
        <begin position="130"/>
        <end position="230"/>
    </location>
</feature>
<comment type="function">
    <text evidence="2">May play the central regulatory role in sporulation. It may be an element of the effector pathway responsible for the activation of sporulation genes in response to nutritional stress. Spo0A may act in concert with spo0H (a sigma factor) to control the expression of some genes that are critical to the sporulation process.</text>
</comment>
<dbReference type="InterPro" id="IPR046947">
    <property type="entry name" value="LytR-like"/>
</dbReference>
<dbReference type="PANTHER" id="PTHR37299:SF1">
    <property type="entry name" value="STAGE 0 SPORULATION PROTEIN A HOMOLOG"/>
    <property type="match status" value="1"/>
</dbReference>
<dbReference type="SMART" id="SM00850">
    <property type="entry name" value="LytTR"/>
    <property type="match status" value="1"/>
</dbReference>
<organism evidence="6 7">
    <name type="scientific">Sporofaciens musculi</name>
    <dbReference type="NCBI Taxonomy" id="2681861"/>
    <lineage>
        <taxon>Bacteria</taxon>
        <taxon>Bacillati</taxon>
        <taxon>Bacillota</taxon>
        <taxon>Clostridia</taxon>
        <taxon>Lachnospirales</taxon>
        <taxon>Lachnospiraceae</taxon>
        <taxon>Sporofaciens</taxon>
    </lineage>
</organism>
<evidence type="ECO:0000313" key="7">
    <source>
        <dbReference type="Proteomes" id="UP000460412"/>
    </source>
</evidence>